<keyword evidence="1" id="KW-0175">Coiled coil</keyword>
<comment type="caution">
    <text evidence="2">The sequence shown here is derived from an EMBL/GenBank/DDBJ whole genome shotgun (WGS) entry which is preliminary data.</text>
</comment>
<sequence>MLLPVSALFKYVEHGAIVFKMNAGERRKSAAELNSSSKAVKIKANLRNKWQGPSPETITYIMDVIDTSIQNSLSMVDVHLYEEVENTLTRLKNRLKASITRMKVPRSTVKSYHAVDHIVADMDRKINSNICKTKKIEQKINQTERLINELEQEKEKLEQEVGNPEGNNVKLDINPNNNDVIKAFEAAISSMTECFTSCQSS</sequence>
<reference evidence="2" key="1">
    <citation type="journal article" date="2023" name="Mol. Biol. Evol.">
        <title>Third-Generation Sequencing Reveals the Adaptive Role of the Epigenome in Three Deep-Sea Polychaetes.</title>
        <authorList>
            <person name="Perez M."/>
            <person name="Aroh O."/>
            <person name="Sun Y."/>
            <person name="Lan Y."/>
            <person name="Juniper S.K."/>
            <person name="Young C.R."/>
            <person name="Angers B."/>
            <person name="Qian P.Y."/>
        </authorList>
    </citation>
    <scope>NUCLEOTIDE SEQUENCE</scope>
    <source>
        <strain evidence="2">P08H-3</strain>
    </source>
</reference>
<dbReference type="AlphaFoldDB" id="A0AAD9J526"/>
<dbReference type="EMBL" id="JAODUP010000641">
    <property type="protein sequence ID" value="KAK2145995.1"/>
    <property type="molecule type" value="Genomic_DNA"/>
</dbReference>
<protein>
    <submittedName>
        <fullName evidence="2">Uncharacterized protein</fullName>
    </submittedName>
</protein>
<feature type="coiled-coil region" evidence="1">
    <location>
        <begin position="133"/>
        <end position="167"/>
    </location>
</feature>
<evidence type="ECO:0000313" key="2">
    <source>
        <dbReference type="EMBL" id="KAK2145995.1"/>
    </source>
</evidence>
<proteinExistence type="predicted"/>
<evidence type="ECO:0000313" key="3">
    <source>
        <dbReference type="Proteomes" id="UP001208570"/>
    </source>
</evidence>
<dbReference type="Proteomes" id="UP001208570">
    <property type="component" value="Unassembled WGS sequence"/>
</dbReference>
<evidence type="ECO:0000256" key="1">
    <source>
        <dbReference type="SAM" id="Coils"/>
    </source>
</evidence>
<accession>A0AAD9J526</accession>
<organism evidence="2 3">
    <name type="scientific">Paralvinella palmiformis</name>
    <dbReference type="NCBI Taxonomy" id="53620"/>
    <lineage>
        <taxon>Eukaryota</taxon>
        <taxon>Metazoa</taxon>
        <taxon>Spiralia</taxon>
        <taxon>Lophotrochozoa</taxon>
        <taxon>Annelida</taxon>
        <taxon>Polychaeta</taxon>
        <taxon>Sedentaria</taxon>
        <taxon>Canalipalpata</taxon>
        <taxon>Terebellida</taxon>
        <taxon>Terebelliformia</taxon>
        <taxon>Alvinellidae</taxon>
        <taxon>Paralvinella</taxon>
    </lineage>
</organism>
<keyword evidence="3" id="KW-1185">Reference proteome</keyword>
<name>A0AAD9J526_9ANNE</name>
<gene>
    <name evidence="2" type="ORF">LSH36_641g01026</name>
</gene>